<feature type="transmembrane region" description="Helical" evidence="8">
    <location>
        <begin position="136"/>
        <end position="156"/>
    </location>
</feature>
<dbReference type="Gene3D" id="1.10.3370.10">
    <property type="entry name" value="SecY subunit domain"/>
    <property type="match status" value="1"/>
</dbReference>
<dbReference type="RefSeq" id="WP_086583308.1">
    <property type="nucleotide sequence ID" value="NZ_MUIZ01000012.1"/>
</dbReference>
<dbReference type="GO" id="GO:0006605">
    <property type="term" value="P:protein targeting"/>
    <property type="evidence" value="ECO:0007669"/>
    <property type="project" value="UniProtKB-UniRule"/>
</dbReference>
<proteinExistence type="inferred from homology"/>
<feature type="transmembrane region" description="Helical" evidence="8">
    <location>
        <begin position="378"/>
        <end position="395"/>
    </location>
</feature>
<keyword evidence="6 8" id="KW-0811">Translocation</keyword>
<evidence type="ECO:0000256" key="7">
    <source>
        <dbReference type="ARBA" id="ARBA00023136"/>
    </source>
</evidence>
<dbReference type="GO" id="GO:0005886">
    <property type="term" value="C:plasma membrane"/>
    <property type="evidence" value="ECO:0007669"/>
    <property type="project" value="UniProtKB-SubCell"/>
</dbReference>
<feature type="transmembrane region" description="Helical" evidence="8">
    <location>
        <begin position="20"/>
        <end position="39"/>
    </location>
</feature>
<comment type="caution">
    <text evidence="8">Lacks conserved residue(s) required for the propagation of feature annotation.</text>
</comment>
<feature type="transmembrane region" description="Helical" evidence="8">
    <location>
        <begin position="292"/>
        <end position="314"/>
    </location>
</feature>
<dbReference type="InterPro" id="IPR002208">
    <property type="entry name" value="SecY/SEC61-alpha"/>
</dbReference>
<evidence type="ECO:0000256" key="6">
    <source>
        <dbReference type="ARBA" id="ARBA00023010"/>
    </source>
</evidence>
<dbReference type="SUPFAM" id="SSF103491">
    <property type="entry name" value="Preprotein translocase SecY subunit"/>
    <property type="match status" value="1"/>
</dbReference>
<evidence type="ECO:0000313" key="11">
    <source>
        <dbReference type="Proteomes" id="UP000194606"/>
    </source>
</evidence>
<reference evidence="10 11" key="1">
    <citation type="submission" date="2017-02" db="EMBL/GenBank/DDBJ databases">
        <authorList>
            <person name="Peterson S.W."/>
        </authorList>
    </citation>
    <scope>NUCLEOTIDE SEQUENCE [LARGE SCALE GENOMIC DNA]</scope>
    <source>
        <strain evidence="10">159469</strain>
    </source>
</reference>
<keyword evidence="3 8" id="KW-0812">Transmembrane</keyword>
<comment type="caution">
    <text evidence="10">The sequence shown here is derived from an EMBL/GenBank/DDBJ whole genome shotgun (WGS) entry which is preliminary data.</text>
</comment>
<gene>
    <name evidence="8" type="primary">secY2</name>
    <name evidence="10" type="ORF">BZZ03_10995</name>
</gene>
<comment type="subunit">
    <text evidence="8">Component of the accessory SecA2/SecY2 protein translocase complex required to export cell wall proteins. May form heterotrimers with SecE and SecG subunits.</text>
</comment>
<dbReference type="InterPro" id="IPR014269">
    <property type="entry name" value="SecY2"/>
</dbReference>
<dbReference type="Pfam" id="PF00344">
    <property type="entry name" value="SecY"/>
    <property type="match status" value="1"/>
</dbReference>
<dbReference type="HAMAP" id="MF_01466">
    <property type="entry name" value="SecY2"/>
    <property type="match status" value="1"/>
</dbReference>
<dbReference type="PIRSF" id="PIRSF004557">
    <property type="entry name" value="SecY"/>
    <property type="match status" value="1"/>
</dbReference>
<evidence type="ECO:0000256" key="4">
    <source>
        <dbReference type="ARBA" id="ARBA00022927"/>
    </source>
</evidence>
<evidence type="ECO:0000256" key="1">
    <source>
        <dbReference type="ARBA" id="ARBA00022448"/>
    </source>
</evidence>
<feature type="transmembrane region" description="Helical" evidence="8">
    <location>
        <begin position="200"/>
        <end position="218"/>
    </location>
</feature>
<evidence type="ECO:0000256" key="2">
    <source>
        <dbReference type="ARBA" id="ARBA00022475"/>
    </source>
</evidence>
<comment type="function">
    <text evidence="8">Part of the accessory SecA2/SecY2 system specifically required for export of possible cell wall proteins. The central subunit of a protein translocation channel.</text>
</comment>
<evidence type="ECO:0000256" key="9">
    <source>
        <dbReference type="NCBIfam" id="TIGR02920"/>
    </source>
</evidence>
<dbReference type="NCBIfam" id="TIGR02920">
    <property type="entry name" value="acc_sec_Y2"/>
    <property type="match status" value="1"/>
</dbReference>
<comment type="subcellular location">
    <subcellularLocation>
        <location evidence="8">Cell membrane</location>
        <topology evidence="8">Multi-pass membrane protein</topology>
    </subcellularLocation>
</comment>
<keyword evidence="2 8" id="KW-1003">Cell membrane</keyword>
<organism evidence="10 11">
    <name type="scientific">Lactococcus petauri</name>
    <dbReference type="NCBI Taxonomy" id="1940789"/>
    <lineage>
        <taxon>Bacteria</taxon>
        <taxon>Bacillati</taxon>
        <taxon>Bacillota</taxon>
        <taxon>Bacilli</taxon>
        <taxon>Lactobacillales</taxon>
        <taxon>Streptococcaceae</taxon>
        <taxon>Lactococcus</taxon>
    </lineage>
</organism>
<evidence type="ECO:0000256" key="5">
    <source>
        <dbReference type="ARBA" id="ARBA00022989"/>
    </source>
</evidence>
<feature type="transmembrane region" description="Helical" evidence="8">
    <location>
        <begin position="347"/>
        <end position="372"/>
    </location>
</feature>
<evidence type="ECO:0000256" key="3">
    <source>
        <dbReference type="ARBA" id="ARBA00022692"/>
    </source>
</evidence>
<name>A0A252CB30_9LACT</name>
<dbReference type="AlphaFoldDB" id="A0A252CB30"/>
<feature type="transmembrane region" description="Helical" evidence="8">
    <location>
        <begin position="109"/>
        <end position="130"/>
    </location>
</feature>
<accession>A0A252CB30</accession>
<evidence type="ECO:0000313" key="10">
    <source>
        <dbReference type="EMBL" id="OUK02792.1"/>
    </source>
</evidence>
<dbReference type="PRINTS" id="PR00303">
    <property type="entry name" value="SECYTRNLCASE"/>
</dbReference>
<feature type="transmembrane region" description="Helical" evidence="8">
    <location>
        <begin position="68"/>
        <end position="88"/>
    </location>
</feature>
<dbReference type="InterPro" id="IPR023201">
    <property type="entry name" value="SecY_dom_sf"/>
</dbReference>
<dbReference type="EMBL" id="MUIZ01000012">
    <property type="protein sequence ID" value="OUK02792.1"/>
    <property type="molecule type" value="Genomic_DNA"/>
</dbReference>
<dbReference type="GO" id="GO:0065002">
    <property type="term" value="P:intracellular protein transmembrane transport"/>
    <property type="evidence" value="ECO:0007669"/>
    <property type="project" value="UniProtKB-UniRule"/>
</dbReference>
<dbReference type="Proteomes" id="UP000194606">
    <property type="component" value="Unassembled WGS sequence"/>
</dbReference>
<keyword evidence="1 8" id="KW-0813">Transport</keyword>
<keyword evidence="4 8" id="KW-0653">Protein transport</keyword>
<sequence length="414" mass="47365">MKITPTMNHYQRSAIDRVFFSLFIILIYIIGSNIILPGIDSTNLVNLLSNAPGLSLALSATGFSINRLSLFSLGLGPWMSTMILWRVLSVSKIFKLQTLTQRQSYQIKFFISLLLGIIQSLSIISQVKIFVSSDNYYFIEVIVILLCGLSVLIWLGNQNNERGIGGPTIIILVSMVRTWPSRVINAIPKTTDFGVLGIEIFFLVSILLIVSYLIFRFYQGERRLTKLHVMLDNQYAKQSYLPIPINPAGGMPFMYAFSIVLFPQYFVYLLRINSPNNKFISTIYEQIQLSHLTGILLLCVCVGVLSYGFAYVNVDYKEISENMKKSGDYFSGVYPGKNTEKYLFHKVSYMATISALCNSLIIGIPMVMSLYWKELSTWAYFIPTWFILMLLVYEIKVQFTSLYYRNSYQDVIRF</sequence>
<protein>
    <recommendedName>
        <fullName evidence="8 9">Accessory Sec system protein translocase subunit SecY2</fullName>
    </recommendedName>
</protein>
<feature type="transmembrane region" description="Helical" evidence="8">
    <location>
        <begin position="163"/>
        <end position="180"/>
    </location>
</feature>
<comment type="similarity">
    <text evidence="8">Belongs to the SecY/SEC61-alpha family. SecY2 subfamily.</text>
</comment>
<evidence type="ECO:0000256" key="8">
    <source>
        <dbReference type="HAMAP-Rule" id="MF_01466"/>
    </source>
</evidence>
<keyword evidence="5 8" id="KW-1133">Transmembrane helix</keyword>
<keyword evidence="7 8" id="KW-0472">Membrane</keyword>